<sequence length="315" mass="33659">MSAPRLSIVVLTYNRREELLGNLARLGRHAPGVPIIVVDNGSGDGTAAAVRQAFPGIRLVRAPANLGAAGRNLGAAAASTPYVAFCDDDTCWEPGALAAAERLLDAAPRAGVISAAVRIGPDGRMDPTCHVMASSPLGPGPAGTMRLLGFMAGACIFRRQAYLAAGGYQPRFFIGGEEALLALDLAALGWDMLYAPHICTWHHPSPLRDRPLRTHLLSRNAIWTAWLRLPWRAACRETAAELREAARRGTGWRVLRAALAGGPWVWRHRRVIPSQVESQRRCVAGGPLHGSAATPASMAGALSYPVHAREDHTHP</sequence>
<dbReference type="EMBL" id="CP016172">
    <property type="protein sequence ID" value="ANN76629.1"/>
    <property type="molecule type" value="Genomic_DNA"/>
</dbReference>
<feature type="domain" description="Glycosyltransferase 2-like" evidence="4">
    <location>
        <begin position="7"/>
        <end position="129"/>
    </location>
</feature>
<dbReference type="SUPFAM" id="SSF53448">
    <property type="entry name" value="Nucleotide-diphospho-sugar transferases"/>
    <property type="match status" value="1"/>
</dbReference>
<dbReference type="AlphaFoldDB" id="A0A193GBH5"/>
<dbReference type="OrthoDB" id="9787979at2"/>
<dbReference type="PANTHER" id="PTHR43179">
    <property type="entry name" value="RHAMNOSYLTRANSFERASE WBBL"/>
    <property type="match status" value="1"/>
</dbReference>
<dbReference type="GO" id="GO:0016757">
    <property type="term" value="F:glycosyltransferase activity"/>
    <property type="evidence" value="ECO:0007669"/>
    <property type="project" value="UniProtKB-KW"/>
</dbReference>
<keyword evidence="3" id="KW-0808">Transferase</keyword>
<dbReference type="PANTHER" id="PTHR43179:SF12">
    <property type="entry name" value="GALACTOFURANOSYLTRANSFERASE GLFT2"/>
    <property type="match status" value="1"/>
</dbReference>
<gene>
    <name evidence="5" type="ORF">BAU07_05390</name>
</gene>
<evidence type="ECO:0000313" key="5">
    <source>
        <dbReference type="EMBL" id="ANN76629.1"/>
    </source>
</evidence>
<accession>A0A193GBH5</accession>
<evidence type="ECO:0000259" key="4">
    <source>
        <dbReference type="Pfam" id="PF00535"/>
    </source>
</evidence>
<proteinExistence type="inferred from homology"/>
<dbReference type="Gene3D" id="3.90.550.10">
    <property type="entry name" value="Spore Coat Polysaccharide Biosynthesis Protein SpsA, Chain A"/>
    <property type="match status" value="1"/>
</dbReference>
<organism evidence="5 6">
    <name type="scientific">Bordetella flabilis</name>
    <dbReference type="NCBI Taxonomy" id="463014"/>
    <lineage>
        <taxon>Bacteria</taxon>
        <taxon>Pseudomonadati</taxon>
        <taxon>Pseudomonadota</taxon>
        <taxon>Betaproteobacteria</taxon>
        <taxon>Burkholderiales</taxon>
        <taxon>Alcaligenaceae</taxon>
        <taxon>Bordetella</taxon>
    </lineage>
</organism>
<dbReference type="InterPro" id="IPR001173">
    <property type="entry name" value="Glyco_trans_2-like"/>
</dbReference>
<dbReference type="STRING" id="463014.BAU07_05390"/>
<dbReference type="InterPro" id="IPR029044">
    <property type="entry name" value="Nucleotide-diphossugar_trans"/>
</dbReference>
<name>A0A193GBH5_9BORD</name>
<dbReference type="Pfam" id="PF00535">
    <property type="entry name" value="Glycos_transf_2"/>
    <property type="match status" value="1"/>
</dbReference>
<dbReference type="Proteomes" id="UP000091926">
    <property type="component" value="Chromosome"/>
</dbReference>
<evidence type="ECO:0000256" key="1">
    <source>
        <dbReference type="ARBA" id="ARBA00006739"/>
    </source>
</evidence>
<evidence type="ECO:0000256" key="2">
    <source>
        <dbReference type="ARBA" id="ARBA00022676"/>
    </source>
</evidence>
<reference evidence="5 6" key="1">
    <citation type="submission" date="2016-06" db="EMBL/GenBank/DDBJ databases">
        <title>Complete genome sequences of Bordetella bronchialis and Bordetella flabilis.</title>
        <authorList>
            <person name="LiPuma J.J."/>
            <person name="Spilker T."/>
        </authorList>
    </citation>
    <scope>NUCLEOTIDE SEQUENCE [LARGE SCALE GENOMIC DNA]</scope>
    <source>
        <strain evidence="5 6">AU10664</strain>
    </source>
</reference>
<evidence type="ECO:0000313" key="6">
    <source>
        <dbReference type="Proteomes" id="UP000091926"/>
    </source>
</evidence>
<evidence type="ECO:0000256" key="3">
    <source>
        <dbReference type="ARBA" id="ARBA00022679"/>
    </source>
</evidence>
<keyword evidence="2" id="KW-0328">Glycosyltransferase</keyword>
<keyword evidence="6" id="KW-1185">Reference proteome</keyword>
<dbReference type="RefSeq" id="WP_066654791.1">
    <property type="nucleotide sequence ID" value="NZ_CBCSCL010000016.1"/>
</dbReference>
<comment type="similarity">
    <text evidence="1">Belongs to the glycosyltransferase 2 family.</text>
</comment>
<protein>
    <recommendedName>
        <fullName evidence="4">Glycosyltransferase 2-like domain-containing protein</fullName>
    </recommendedName>
</protein>
<dbReference type="KEGG" id="bfz:BAU07_05390"/>